<dbReference type="WormBase" id="SRAE_1000213800">
    <property type="protein sequence ID" value="SRP12245"/>
    <property type="gene ID" value="WBGene00258752"/>
</dbReference>
<gene>
    <name evidence="2 4 5" type="ORF">SRAE_1000213800</name>
</gene>
<evidence type="ECO:0000313" key="2">
    <source>
        <dbReference type="EMBL" id="CEF63882.1"/>
    </source>
</evidence>
<reference evidence="2 3" key="1">
    <citation type="submission" date="2014-09" db="EMBL/GenBank/DDBJ databases">
        <authorList>
            <person name="Martin A.A."/>
        </authorList>
    </citation>
    <scope>NUCLEOTIDE SEQUENCE</scope>
    <source>
        <strain evidence="3">ED321</strain>
        <strain evidence="2">ED321 Heterogonic</strain>
    </source>
</reference>
<keyword evidence="1" id="KW-0175">Coiled coil</keyword>
<protein>
    <submittedName>
        <fullName evidence="2 4">Uncharacterized protein</fullName>
    </submittedName>
</protein>
<dbReference type="AlphaFoldDB" id="A0A090L2G1"/>
<keyword evidence="3" id="KW-1185">Reference proteome</keyword>
<evidence type="ECO:0000313" key="5">
    <source>
        <dbReference type="WormBase" id="SRAE_1000213800"/>
    </source>
</evidence>
<dbReference type="WBParaSite" id="SRAE_1000213800.1">
    <property type="protein sequence ID" value="SRAE_1000213800.1"/>
    <property type="gene ID" value="WBGene00258752"/>
</dbReference>
<dbReference type="RefSeq" id="XP_024503083.1">
    <property type="nucleotide sequence ID" value="XM_024649180.1"/>
</dbReference>
<accession>A0A090L2G1</accession>
<evidence type="ECO:0000313" key="3">
    <source>
        <dbReference type="Proteomes" id="UP000035682"/>
    </source>
</evidence>
<reference evidence="4" key="2">
    <citation type="submission" date="2020-12" db="UniProtKB">
        <authorList>
            <consortium name="WormBaseParasite"/>
        </authorList>
    </citation>
    <scope>IDENTIFICATION</scope>
</reference>
<evidence type="ECO:0000256" key="1">
    <source>
        <dbReference type="SAM" id="Coils"/>
    </source>
</evidence>
<dbReference type="CTD" id="36376247"/>
<name>A0A090L2G1_STRRB</name>
<dbReference type="EMBL" id="LN609528">
    <property type="protein sequence ID" value="CEF63882.1"/>
    <property type="molecule type" value="Genomic_DNA"/>
</dbReference>
<feature type="coiled-coil region" evidence="1">
    <location>
        <begin position="204"/>
        <end position="284"/>
    </location>
</feature>
<dbReference type="Proteomes" id="UP000035682">
    <property type="component" value="Unplaced"/>
</dbReference>
<organism evidence="2">
    <name type="scientific">Strongyloides ratti</name>
    <name type="common">Parasitic roundworm</name>
    <dbReference type="NCBI Taxonomy" id="34506"/>
    <lineage>
        <taxon>Eukaryota</taxon>
        <taxon>Metazoa</taxon>
        <taxon>Ecdysozoa</taxon>
        <taxon>Nematoda</taxon>
        <taxon>Chromadorea</taxon>
        <taxon>Rhabditida</taxon>
        <taxon>Tylenchina</taxon>
        <taxon>Panagrolaimomorpha</taxon>
        <taxon>Strongyloidoidea</taxon>
        <taxon>Strongyloididae</taxon>
        <taxon>Strongyloides</taxon>
    </lineage>
</organism>
<proteinExistence type="predicted"/>
<sequence length="307" mass="37227">MISRLKNIFKKDKNESNYIYNSDLFYIKNNFETTYNTSYTMDRKKKDKIDNILSYKSKYYYNPPECNEKLGDLKNYLESTIDYHNIGLFENTINIKSKNIFNTSQTFSQNKKFINCKGKCNFDKNCCSLCIRKKVFKYDYEFDNDSFNEFNYVCQESNTESSTSFLESYQCKHKKIKSFNNRNKRKDNIYVNDMYEEDKIVSLIKHYEIIIEHLKKQMDKNKKNYKRKVAENKDELSIYLQLIEKYQQQLWREKNKLLIENKKVENLKKLLLDAYKNISQLKNKLQYVEDDFKNTFPELELKKLCIL</sequence>
<evidence type="ECO:0000313" key="4">
    <source>
        <dbReference type="WBParaSite" id="SRAE_1000213800.1"/>
    </source>
</evidence>
<dbReference type="GeneID" id="36376247"/>